<dbReference type="AlphaFoldDB" id="A0A1A8K8R7"/>
<reference evidence="1" key="1">
    <citation type="submission" date="2016-05" db="EMBL/GenBank/DDBJ databases">
        <authorList>
            <person name="Lavstsen T."/>
            <person name="Jespersen J.S."/>
        </authorList>
    </citation>
    <scope>NUCLEOTIDE SEQUENCE</scope>
    <source>
        <tissue evidence="1">Brain</tissue>
    </source>
</reference>
<organism evidence="1">
    <name type="scientific">Nothobranchius kuhntae</name>
    <name type="common">Beira killifish</name>
    <dbReference type="NCBI Taxonomy" id="321403"/>
    <lineage>
        <taxon>Eukaryota</taxon>
        <taxon>Metazoa</taxon>
        <taxon>Chordata</taxon>
        <taxon>Craniata</taxon>
        <taxon>Vertebrata</taxon>
        <taxon>Euteleostomi</taxon>
        <taxon>Actinopterygii</taxon>
        <taxon>Neopterygii</taxon>
        <taxon>Teleostei</taxon>
        <taxon>Neoteleostei</taxon>
        <taxon>Acanthomorphata</taxon>
        <taxon>Ovalentaria</taxon>
        <taxon>Atherinomorphae</taxon>
        <taxon>Cyprinodontiformes</taxon>
        <taxon>Nothobranchiidae</taxon>
        <taxon>Nothobranchius</taxon>
    </lineage>
</organism>
<proteinExistence type="predicted"/>
<protein>
    <submittedName>
        <fullName evidence="1">Uncharacterized protein</fullName>
    </submittedName>
</protein>
<gene>
    <name evidence="1" type="primary">Nfu_g_1_001995</name>
</gene>
<feature type="non-terminal residue" evidence="1">
    <location>
        <position position="128"/>
    </location>
</feature>
<sequence>SSGKESWKLGLGQKHTFVSSRMIWCQERVPKMLLLLKGYQWRRAEGQSTERRAVLHEEVSRAEKYVKVVQSMHQSCETAERYAVEVMKKSKVEVEVHHGSALSPFLFALVMDRLADDVRLESPWTMMF</sequence>
<accession>A0A1A8K8R7</accession>
<dbReference type="EMBL" id="HAEE01008004">
    <property type="protein sequence ID" value="SBR28054.1"/>
    <property type="molecule type" value="Transcribed_RNA"/>
</dbReference>
<name>A0A1A8K8R7_NOTKU</name>
<evidence type="ECO:0000313" key="1">
    <source>
        <dbReference type="EMBL" id="SBR28054.1"/>
    </source>
</evidence>
<reference evidence="1" key="2">
    <citation type="submission" date="2016-06" db="EMBL/GenBank/DDBJ databases">
        <title>The genome of a short-lived fish provides insights into sex chromosome evolution and the genetic control of aging.</title>
        <authorList>
            <person name="Reichwald K."/>
            <person name="Felder M."/>
            <person name="Petzold A."/>
            <person name="Koch P."/>
            <person name="Groth M."/>
            <person name="Platzer M."/>
        </authorList>
    </citation>
    <scope>NUCLEOTIDE SEQUENCE</scope>
    <source>
        <tissue evidence="1">Brain</tissue>
    </source>
</reference>
<feature type="non-terminal residue" evidence="1">
    <location>
        <position position="1"/>
    </location>
</feature>